<proteinExistence type="predicted"/>
<organism evidence="3 4">
    <name type="scientific">Cyclotella atomus</name>
    <dbReference type="NCBI Taxonomy" id="382360"/>
    <lineage>
        <taxon>Eukaryota</taxon>
        <taxon>Sar</taxon>
        <taxon>Stramenopiles</taxon>
        <taxon>Ochrophyta</taxon>
        <taxon>Bacillariophyta</taxon>
        <taxon>Coscinodiscophyceae</taxon>
        <taxon>Thalassiosirophycidae</taxon>
        <taxon>Stephanodiscales</taxon>
        <taxon>Stephanodiscaceae</taxon>
        <taxon>Cyclotella</taxon>
    </lineage>
</organism>
<protein>
    <recommendedName>
        <fullName evidence="2">DUF6824 domain-containing protein</fullName>
    </recommendedName>
</protein>
<dbReference type="AlphaFoldDB" id="A0ABD3NT18"/>
<feature type="domain" description="DUF6824" evidence="2">
    <location>
        <begin position="16"/>
        <end position="101"/>
    </location>
</feature>
<name>A0ABD3NT18_9STRA</name>
<sequence>MEEEHVTDIVKPHHHDILLGRGNLANRHPGNENFRALVNSYKPEYVAAPKSQKTIYPKIIYERIRAMSPPGRFLRQDPISKLWSTVDKKKALDKTRQALREGAPDLLRGIEGKDVSDISTSTPRAKEHVVEQSCSLRDFNPFVSAQTQGRPEGHLRFLSDASIDITSLLNDPMDTSEGTSTLPQNTKNYNAPPSANNHQNQVQSAGNVQNQVCSGEELSEMLRTAQMNLIQRHISEWQQISNMRASMQSTGYGDAQLQLQALQIQMQLQNAWSQSFQGGSGGVSQQQTFQPNAVNPPTQAAANTYNAQTTHATSQSFPNVHQGTARSENSQDISTMLTAIQNNANTNQINTNHSTNYSNTNQSTDYQAATLSQGPASSENVDFSSLFAALQNNSSNLNESYGQTTSSSNNAPLSLLQQMQSQLMNQQSLTQKTDNSTGNFFKRSPIDISNRTPVAKSA</sequence>
<accession>A0ABD3NT18</accession>
<feature type="region of interest" description="Disordered" evidence="1">
    <location>
        <begin position="307"/>
        <end position="330"/>
    </location>
</feature>
<dbReference type="Pfam" id="PF20710">
    <property type="entry name" value="DUF6824"/>
    <property type="match status" value="1"/>
</dbReference>
<dbReference type="Proteomes" id="UP001530400">
    <property type="component" value="Unassembled WGS sequence"/>
</dbReference>
<evidence type="ECO:0000256" key="1">
    <source>
        <dbReference type="SAM" id="MobiDB-lite"/>
    </source>
</evidence>
<evidence type="ECO:0000313" key="4">
    <source>
        <dbReference type="Proteomes" id="UP001530400"/>
    </source>
</evidence>
<comment type="caution">
    <text evidence="3">The sequence shown here is derived from an EMBL/GenBank/DDBJ whole genome shotgun (WGS) entry which is preliminary data.</text>
</comment>
<feature type="compositionally biased region" description="Low complexity" evidence="1">
    <location>
        <begin position="422"/>
        <end position="431"/>
    </location>
</feature>
<dbReference type="EMBL" id="JALLPJ020000978">
    <property type="protein sequence ID" value="KAL3778608.1"/>
    <property type="molecule type" value="Genomic_DNA"/>
</dbReference>
<evidence type="ECO:0000259" key="2">
    <source>
        <dbReference type="Pfam" id="PF20710"/>
    </source>
</evidence>
<keyword evidence="4" id="KW-1185">Reference proteome</keyword>
<evidence type="ECO:0000313" key="3">
    <source>
        <dbReference type="EMBL" id="KAL3778608.1"/>
    </source>
</evidence>
<feature type="region of interest" description="Disordered" evidence="1">
    <location>
        <begin position="422"/>
        <end position="458"/>
    </location>
</feature>
<feature type="compositionally biased region" description="Polar residues" evidence="1">
    <location>
        <begin position="314"/>
        <end position="330"/>
    </location>
</feature>
<reference evidence="3 4" key="1">
    <citation type="submission" date="2024-10" db="EMBL/GenBank/DDBJ databases">
        <title>Updated reference genomes for cyclostephanoid diatoms.</title>
        <authorList>
            <person name="Roberts W.R."/>
            <person name="Alverson A.J."/>
        </authorList>
    </citation>
    <scope>NUCLEOTIDE SEQUENCE [LARGE SCALE GENOMIC DNA]</scope>
    <source>
        <strain evidence="3 4">AJA010-31</strain>
    </source>
</reference>
<gene>
    <name evidence="3" type="ORF">ACHAWO_013439</name>
</gene>
<dbReference type="InterPro" id="IPR049227">
    <property type="entry name" value="DUF6824"/>
</dbReference>